<dbReference type="InterPro" id="IPR001295">
    <property type="entry name" value="Dihydroorotate_DH_CS"/>
</dbReference>
<evidence type="ECO:0000256" key="12">
    <source>
        <dbReference type="SAM" id="MobiDB-lite"/>
    </source>
</evidence>
<accession>A0A067MK38</accession>
<dbReference type="STRING" id="930990.A0A067MK38"/>
<dbReference type="NCBIfam" id="NF003652">
    <property type="entry name" value="PRK05286.2-5"/>
    <property type="match status" value="1"/>
</dbReference>
<evidence type="ECO:0000313" key="15">
    <source>
        <dbReference type="Proteomes" id="UP000027195"/>
    </source>
</evidence>
<keyword evidence="8 11" id="KW-0560">Oxidoreductase</keyword>
<evidence type="ECO:0000256" key="1">
    <source>
        <dbReference type="ARBA" id="ARBA00004370"/>
    </source>
</evidence>
<dbReference type="Gene3D" id="3.20.20.70">
    <property type="entry name" value="Aldolase class I"/>
    <property type="match status" value="1"/>
</dbReference>
<dbReference type="SUPFAM" id="SSF51395">
    <property type="entry name" value="FMN-linked oxidoreductases"/>
    <property type="match status" value="1"/>
</dbReference>
<evidence type="ECO:0000256" key="4">
    <source>
        <dbReference type="ARBA" id="ARBA00012791"/>
    </source>
</evidence>
<dbReference type="NCBIfam" id="TIGR01036">
    <property type="entry name" value="pyrD_sub2"/>
    <property type="match status" value="1"/>
</dbReference>
<feature type="compositionally biased region" description="Basic and acidic residues" evidence="12">
    <location>
        <begin position="407"/>
        <end position="421"/>
    </location>
</feature>
<evidence type="ECO:0000256" key="10">
    <source>
        <dbReference type="ARBA" id="ARBA00048639"/>
    </source>
</evidence>
<dbReference type="NCBIfam" id="NF003645">
    <property type="entry name" value="PRK05286.1-2"/>
    <property type="match status" value="1"/>
</dbReference>
<dbReference type="InterPro" id="IPR050074">
    <property type="entry name" value="DHO_dehydrogenase"/>
</dbReference>
<keyword evidence="9" id="KW-0472">Membrane</keyword>
<dbReference type="Proteomes" id="UP000027195">
    <property type="component" value="Unassembled WGS sequence"/>
</dbReference>
<evidence type="ECO:0000256" key="5">
    <source>
        <dbReference type="ARBA" id="ARBA00017599"/>
    </source>
</evidence>
<dbReference type="Pfam" id="PF01180">
    <property type="entry name" value="DHO_dh"/>
    <property type="match status" value="1"/>
</dbReference>
<dbReference type="HOGENOM" id="CLU_013640_4_3_1"/>
<gene>
    <name evidence="14" type="ORF">BOTBODRAFT_34993</name>
</gene>
<dbReference type="InterPro" id="IPR005720">
    <property type="entry name" value="Dihydroorotate_DH_cat"/>
</dbReference>
<dbReference type="PROSITE" id="PS00911">
    <property type="entry name" value="DHODEHASE_1"/>
    <property type="match status" value="1"/>
</dbReference>
<protein>
    <recommendedName>
        <fullName evidence="5 11">Dihydroorotate dehydrogenase (quinone), mitochondrial</fullName>
        <shortName evidence="11">DHOdehase</shortName>
        <ecNumber evidence="4 11">1.3.5.2</ecNumber>
    </recommendedName>
</protein>
<dbReference type="InterPro" id="IPR005719">
    <property type="entry name" value="Dihydroorotate_DH_2"/>
</dbReference>
<reference evidence="15" key="1">
    <citation type="journal article" date="2014" name="Proc. Natl. Acad. Sci. U.S.A.">
        <title>Extensive sampling of basidiomycete genomes demonstrates inadequacy of the white-rot/brown-rot paradigm for wood decay fungi.</title>
        <authorList>
            <person name="Riley R."/>
            <person name="Salamov A.A."/>
            <person name="Brown D.W."/>
            <person name="Nagy L.G."/>
            <person name="Floudas D."/>
            <person name="Held B.W."/>
            <person name="Levasseur A."/>
            <person name="Lombard V."/>
            <person name="Morin E."/>
            <person name="Otillar R."/>
            <person name="Lindquist E.A."/>
            <person name="Sun H."/>
            <person name="LaButti K.M."/>
            <person name="Schmutz J."/>
            <person name="Jabbour D."/>
            <person name="Luo H."/>
            <person name="Baker S.E."/>
            <person name="Pisabarro A.G."/>
            <person name="Walton J.D."/>
            <person name="Blanchette R.A."/>
            <person name="Henrissat B."/>
            <person name="Martin F."/>
            <person name="Cullen D."/>
            <person name="Hibbett D.S."/>
            <person name="Grigoriev I.V."/>
        </authorList>
    </citation>
    <scope>NUCLEOTIDE SEQUENCE [LARGE SCALE GENOMIC DNA]</scope>
    <source>
        <strain evidence="15">FD-172 SS1</strain>
    </source>
</reference>
<dbReference type="GO" id="GO:0106430">
    <property type="term" value="F:dihydroorotate dehydrogenase (quinone) activity"/>
    <property type="evidence" value="ECO:0007669"/>
    <property type="project" value="UniProtKB-EC"/>
</dbReference>
<comment type="catalytic activity">
    <reaction evidence="10 11">
        <text>(S)-dihydroorotate + a quinone = orotate + a quinol</text>
        <dbReference type="Rhea" id="RHEA:30187"/>
        <dbReference type="ChEBI" id="CHEBI:24646"/>
        <dbReference type="ChEBI" id="CHEBI:30839"/>
        <dbReference type="ChEBI" id="CHEBI:30864"/>
        <dbReference type="ChEBI" id="CHEBI:132124"/>
        <dbReference type="EC" id="1.3.5.2"/>
    </reaction>
</comment>
<name>A0A067MK38_BOTB1</name>
<evidence type="ECO:0000259" key="13">
    <source>
        <dbReference type="Pfam" id="PF01180"/>
    </source>
</evidence>
<evidence type="ECO:0000256" key="9">
    <source>
        <dbReference type="ARBA" id="ARBA00023136"/>
    </source>
</evidence>
<dbReference type="CDD" id="cd04738">
    <property type="entry name" value="DHOD_2_like"/>
    <property type="match status" value="1"/>
</dbReference>
<comment type="cofactor">
    <cofactor evidence="11">
        <name>FMN</name>
        <dbReference type="ChEBI" id="CHEBI:58210"/>
    </cofactor>
    <text evidence="11">Binds 1 FMN per subunit.</text>
</comment>
<dbReference type="GO" id="GO:0044205">
    <property type="term" value="P:'de novo' UMP biosynthetic process"/>
    <property type="evidence" value="ECO:0007669"/>
    <property type="project" value="UniProtKB-UniPathway"/>
</dbReference>
<keyword evidence="11" id="KW-0496">Mitochondrion</keyword>
<dbReference type="UniPathway" id="UPA00070">
    <property type="reaction ID" value="UER00946"/>
</dbReference>
<comment type="subcellular location">
    <subcellularLocation>
        <location evidence="1">Membrane</location>
    </subcellularLocation>
    <subcellularLocation>
        <location evidence="11">Mitochondrion inner membrane</location>
        <topology evidence="11">Single-pass membrane protein</topology>
    </subcellularLocation>
</comment>
<feature type="region of interest" description="Disordered" evidence="12">
    <location>
        <begin position="399"/>
        <end position="430"/>
    </location>
</feature>
<keyword evidence="7 11" id="KW-0288">FMN</keyword>
<evidence type="ECO:0000256" key="8">
    <source>
        <dbReference type="ARBA" id="ARBA00023002"/>
    </source>
</evidence>
<evidence type="ECO:0000313" key="14">
    <source>
        <dbReference type="EMBL" id="KDQ11921.1"/>
    </source>
</evidence>
<dbReference type="PANTHER" id="PTHR48109:SF4">
    <property type="entry name" value="DIHYDROOROTATE DEHYDROGENASE (QUINONE), MITOCHONDRIAL"/>
    <property type="match status" value="1"/>
</dbReference>
<dbReference type="InParanoid" id="A0A067MK38"/>
<dbReference type="InterPro" id="IPR013785">
    <property type="entry name" value="Aldolase_TIM"/>
</dbReference>
<dbReference type="EC" id="1.3.5.2" evidence="4 11"/>
<dbReference type="OrthoDB" id="14784at2759"/>
<dbReference type="GO" id="GO:0006207">
    <property type="term" value="P:'de novo' pyrimidine nucleobase biosynthetic process"/>
    <property type="evidence" value="ECO:0007669"/>
    <property type="project" value="InterPro"/>
</dbReference>
<comment type="similarity">
    <text evidence="3 11">Belongs to the dihydroorotate dehydrogenase family. Type 2 subfamily.</text>
</comment>
<keyword evidence="15" id="KW-1185">Reference proteome</keyword>
<evidence type="ECO:0000256" key="3">
    <source>
        <dbReference type="ARBA" id="ARBA00005359"/>
    </source>
</evidence>
<keyword evidence="11" id="KW-0999">Mitochondrion inner membrane</keyword>
<comment type="pathway">
    <text evidence="2 11">Pyrimidine metabolism; UMP biosynthesis via de novo pathway; orotate from (S)-dihydroorotate (quinone route): step 1/1.</text>
</comment>
<dbReference type="PANTHER" id="PTHR48109">
    <property type="entry name" value="DIHYDROOROTATE DEHYDROGENASE (QUINONE), MITOCHONDRIAL-RELATED"/>
    <property type="match status" value="1"/>
</dbReference>
<evidence type="ECO:0000256" key="2">
    <source>
        <dbReference type="ARBA" id="ARBA00005161"/>
    </source>
</evidence>
<dbReference type="FunCoup" id="A0A067MK38">
    <property type="interactions" value="407"/>
</dbReference>
<keyword evidence="6 11" id="KW-0285">Flavoprotein</keyword>
<organism evidence="14 15">
    <name type="scientific">Botryobasidium botryosum (strain FD-172 SS1)</name>
    <dbReference type="NCBI Taxonomy" id="930990"/>
    <lineage>
        <taxon>Eukaryota</taxon>
        <taxon>Fungi</taxon>
        <taxon>Dikarya</taxon>
        <taxon>Basidiomycota</taxon>
        <taxon>Agaricomycotina</taxon>
        <taxon>Agaricomycetes</taxon>
        <taxon>Cantharellales</taxon>
        <taxon>Botryobasidiaceae</taxon>
        <taxon>Botryobasidium</taxon>
    </lineage>
</organism>
<feature type="domain" description="Dihydroorotate dehydrogenase catalytic" evidence="13">
    <location>
        <begin position="30"/>
        <end position="336"/>
    </location>
</feature>
<evidence type="ECO:0000256" key="6">
    <source>
        <dbReference type="ARBA" id="ARBA00022630"/>
    </source>
</evidence>
<evidence type="ECO:0000256" key="7">
    <source>
        <dbReference type="ARBA" id="ARBA00022643"/>
    </source>
</evidence>
<sequence>MTPETAHRFAVRVLGSGWAPQDRAQDDPSLGVQLWGHRLSSPIGLAAGFDKDAEAIEGLFGIGFSWVEVGSVTPKPQPGNPRPRFFHLPEDSAIINRYGFPSRGAHIVLSHLRSYLAKYPPSSAPDRILAVNLGKNKSSPPDDISDFINGVRTFGPLSDVLVINVSSPNTPGLRGLQNRGMLEELLAEVIKTRNGLAERKDGWKWAKPKIVLKIAPDLDKAELEDVAEVVKASGVDGVIVSNTTIQRPSSLISAASHEQGGLSGPPLYPLSLKAFRTLRSLLPPSIPLIGCGGITTGRDALEFAEAGATLVQVYTAFGYDGVGFPRRIKDQLQHELTAGGKTWEEISKGGAERFGAKPLRAEDAEDVLKNEGKAFLQDVENLEKVLVELDQDISSALSELEQGSQPEARERDPSGHPEAHGVSESTIAHSTTEPALLEPTSDAESASISATGDVPITLAPVKPADDSCEAEAEIATAAAATGDVKTI</sequence>
<proteinExistence type="inferred from homology"/>
<dbReference type="GO" id="GO:0005743">
    <property type="term" value="C:mitochondrial inner membrane"/>
    <property type="evidence" value="ECO:0007669"/>
    <property type="project" value="UniProtKB-SubCell"/>
</dbReference>
<dbReference type="AlphaFoldDB" id="A0A067MK38"/>
<evidence type="ECO:0000256" key="11">
    <source>
        <dbReference type="RuleBase" id="RU361255"/>
    </source>
</evidence>
<dbReference type="PROSITE" id="PS00912">
    <property type="entry name" value="DHODEHASE_2"/>
    <property type="match status" value="1"/>
</dbReference>
<dbReference type="EMBL" id="KL198054">
    <property type="protein sequence ID" value="KDQ11921.1"/>
    <property type="molecule type" value="Genomic_DNA"/>
</dbReference>